<keyword evidence="2" id="KW-1185">Reference proteome</keyword>
<dbReference type="RefSeq" id="WP_092530094.1">
    <property type="nucleotide sequence ID" value="NZ_FOWW01000003.1"/>
</dbReference>
<accession>A0A1I5TCP0</accession>
<name>A0A1I5TCP0_9PSEU</name>
<dbReference type="NCBIfam" id="NF033691">
    <property type="entry name" value="immunity_MafI"/>
    <property type="match status" value="1"/>
</dbReference>
<reference evidence="2" key="1">
    <citation type="submission" date="2016-10" db="EMBL/GenBank/DDBJ databases">
        <authorList>
            <person name="Varghese N."/>
            <person name="Submissions S."/>
        </authorList>
    </citation>
    <scope>NUCLEOTIDE SEQUENCE [LARGE SCALE GENOMIC DNA]</scope>
    <source>
        <strain evidence="2">CGMCC 4.5579</strain>
    </source>
</reference>
<sequence length="97" mass="11618">MDYDEFDQRSRELLDRLKGRLSEQRWNEADNYWGHGEWDLLTETVLESLIEDRVRISNPEYALISRMVKHFDPDKFVPFTLKPEEYLGRLVVANDEA</sequence>
<dbReference type="EMBL" id="FOWW01000003">
    <property type="protein sequence ID" value="SFP80601.1"/>
    <property type="molecule type" value="Genomic_DNA"/>
</dbReference>
<evidence type="ECO:0000313" key="2">
    <source>
        <dbReference type="Proteomes" id="UP000198727"/>
    </source>
</evidence>
<proteinExistence type="predicted"/>
<protein>
    <submittedName>
        <fullName evidence="1">Uncharacterized protein</fullName>
    </submittedName>
</protein>
<dbReference type="STRING" id="587909.SAMN05421810_103472"/>
<dbReference type="Proteomes" id="UP000198727">
    <property type="component" value="Unassembled WGS sequence"/>
</dbReference>
<dbReference type="InterPro" id="IPR047880">
    <property type="entry name" value="MafI-like"/>
</dbReference>
<dbReference type="AlphaFoldDB" id="A0A1I5TCP0"/>
<organism evidence="1 2">
    <name type="scientific">Amycolatopsis arida</name>
    <dbReference type="NCBI Taxonomy" id="587909"/>
    <lineage>
        <taxon>Bacteria</taxon>
        <taxon>Bacillati</taxon>
        <taxon>Actinomycetota</taxon>
        <taxon>Actinomycetes</taxon>
        <taxon>Pseudonocardiales</taxon>
        <taxon>Pseudonocardiaceae</taxon>
        <taxon>Amycolatopsis</taxon>
    </lineage>
</organism>
<evidence type="ECO:0000313" key="1">
    <source>
        <dbReference type="EMBL" id="SFP80601.1"/>
    </source>
</evidence>
<gene>
    <name evidence="1" type="ORF">SAMN05421810_103472</name>
</gene>